<accession>A0A4D9D046</accession>
<dbReference type="Pfam" id="PF04146">
    <property type="entry name" value="YTH"/>
    <property type="match status" value="1"/>
</dbReference>
<feature type="compositionally biased region" description="Basic and acidic residues" evidence="1">
    <location>
        <begin position="757"/>
        <end position="772"/>
    </location>
</feature>
<comment type="caution">
    <text evidence="3">The sequence shown here is derived from an EMBL/GenBank/DDBJ whole genome shotgun (WGS) entry which is preliminary data.</text>
</comment>
<evidence type="ECO:0000259" key="2">
    <source>
        <dbReference type="PROSITE" id="PS50882"/>
    </source>
</evidence>
<dbReference type="InterPro" id="IPR045168">
    <property type="entry name" value="YTH_prot"/>
</dbReference>
<name>A0A4D9D046_9STRA</name>
<feature type="compositionally biased region" description="Basic and acidic residues" evidence="1">
    <location>
        <begin position="481"/>
        <end position="499"/>
    </location>
</feature>
<evidence type="ECO:0000313" key="3">
    <source>
        <dbReference type="EMBL" id="TFJ83273.1"/>
    </source>
</evidence>
<keyword evidence="4" id="KW-1185">Reference proteome</keyword>
<feature type="region of interest" description="Disordered" evidence="1">
    <location>
        <begin position="27"/>
        <end position="205"/>
    </location>
</feature>
<dbReference type="EMBL" id="SDOX01000049">
    <property type="protein sequence ID" value="TFJ83273.1"/>
    <property type="molecule type" value="Genomic_DNA"/>
</dbReference>
<feature type="compositionally biased region" description="Basic and acidic residues" evidence="1">
    <location>
        <begin position="345"/>
        <end position="356"/>
    </location>
</feature>
<dbReference type="Gene3D" id="3.10.590.10">
    <property type="entry name" value="ph1033 like domains"/>
    <property type="match status" value="1"/>
</dbReference>
<dbReference type="PANTHER" id="PTHR12357:SF89">
    <property type="entry name" value="YTH DOMAIN-CONTAINING FAMILY PROTEIN"/>
    <property type="match status" value="1"/>
</dbReference>
<proteinExistence type="predicted"/>
<feature type="region of interest" description="Disordered" evidence="1">
    <location>
        <begin position="746"/>
        <end position="866"/>
    </location>
</feature>
<dbReference type="PROSITE" id="PS50882">
    <property type="entry name" value="YTH"/>
    <property type="match status" value="1"/>
</dbReference>
<dbReference type="PANTHER" id="PTHR12357">
    <property type="entry name" value="YTH YT521-B HOMOLOGY DOMAIN-CONTAINING"/>
    <property type="match status" value="1"/>
</dbReference>
<feature type="compositionally biased region" description="Acidic residues" evidence="1">
    <location>
        <begin position="471"/>
        <end position="480"/>
    </location>
</feature>
<dbReference type="CDD" id="cd21134">
    <property type="entry name" value="YTH"/>
    <property type="match status" value="1"/>
</dbReference>
<feature type="compositionally biased region" description="Basic residues" evidence="1">
    <location>
        <begin position="358"/>
        <end position="368"/>
    </location>
</feature>
<feature type="domain" description="YTH" evidence="2">
    <location>
        <begin position="514"/>
        <end position="639"/>
    </location>
</feature>
<feature type="compositionally biased region" description="Basic and acidic residues" evidence="1">
    <location>
        <begin position="847"/>
        <end position="858"/>
    </location>
</feature>
<dbReference type="GO" id="GO:0061157">
    <property type="term" value="P:mRNA destabilization"/>
    <property type="evidence" value="ECO:0007669"/>
    <property type="project" value="TreeGrafter"/>
</dbReference>
<evidence type="ECO:0000256" key="1">
    <source>
        <dbReference type="SAM" id="MobiDB-lite"/>
    </source>
</evidence>
<protein>
    <recommendedName>
        <fullName evidence="2">YTH domain-containing protein</fullName>
    </recommendedName>
</protein>
<dbReference type="AlphaFoldDB" id="A0A4D9D046"/>
<feature type="compositionally biased region" description="Low complexity" evidence="1">
    <location>
        <begin position="84"/>
        <end position="106"/>
    </location>
</feature>
<sequence length="912" mass="97664">MSDARNGVQNVREGAITQHLIYNGHPRLNQAPLPVPGPSPNTPAGYDYHFPSFPSVHTQAGPCKPSHGAPPGSSSPSPSPLPSAPSSRSSSSTSSFISNTSSSSVPTEEHPPQSQHQKPGHRGTRGYRPSTSSHPSHASSPSPAWDSSWKDTAATDQNGEAGGGYSYSSAGRRTSFSLPTAPHPYPPLSTEGGKEEGGQLSDVPLEQEGGTLSYMWEHMSLDESGQPGPSPYTGYEHGIYPPTFPPSLPPAGPPPPAGYLYYYDSPSPGGYGGVPMMYGPDTFSPYQDGYYYLPPSLLPSLPPSTLSPSYPPSSFPAYTPAAASSLPASPSPAGDRGYKGPYPGRRAEGRGREGGGRRGGRGRGRHGPGRGYVAVSSSMPPSVPAPRQDKGEREGEGGMEEVGRDKGEAEDVHSEGAAAMGKESIPATAGKEAEEEVMEARIETGVVQISQKDSKEEEPQGGVGFERKDGEGDEEEEENREQEQEGPHDEEPGKEEEAWKTPPQVLPTGDPVQARFFVIKSFSPTDVVQSVHHSLWASTEPGNARLDRAYREAAVQGIPVYLFFSVNESRRFCGVALMSSPVDFNTSFPAWMKWLLVKDVPNAALRHITLANNQNRPFSRSRDTQEVPFNEGNEALQIMKGHAYHSSILDGQDILPASFQDPSSTISPAGAPFYAFAAAPHEAHYSSFPGQSFEVIPPQPIASAFHPPPTHGTSTVNGNGYFPTEYSSYQYGTGFSPRHAIVTGENHQPWSSQFSKQQDRAGRYEERGEGRGRGMGHRGNGGTHSNVGARSRRGSVYRPGRGAQSKVGEAHMTKEARRKGVKEAPHVTLTRTKSNDRAAAQDGQGLEPRRERTGESVDRGGYQAIGKGKDEEQVVVVIRKADDAVEEVEKNGDEHSGQAPLLPAVAPTALVV</sequence>
<evidence type="ECO:0000313" key="4">
    <source>
        <dbReference type="Proteomes" id="UP000355283"/>
    </source>
</evidence>
<dbReference type="GO" id="GO:0003729">
    <property type="term" value="F:mRNA binding"/>
    <property type="evidence" value="ECO:0007669"/>
    <property type="project" value="TreeGrafter"/>
</dbReference>
<dbReference type="InterPro" id="IPR007275">
    <property type="entry name" value="YTH_domain"/>
</dbReference>
<dbReference type="GO" id="GO:0005737">
    <property type="term" value="C:cytoplasm"/>
    <property type="evidence" value="ECO:0007669"/>
    <property type="project" value="TreeGrafter"/>
</dbReference>
<feature type="compositionally biased region" description="Basic and acidic residues" evidence="1">
    <location>
        <begin position="387"/>
        <end position="414"/>
    </location>
</feature>
<feature type="compositionally biased region" description="Low complexity" evidence="1">
    <location>
        <begin position="65"/>
        <end position="76"/>
    </location>
</feature>
<feature type="compositionally biased region" description="Low complexity" evidence="1">
    <location>
        <begin position="320"/>
        <end position="333"/>
    </location>
</feature>
<dbReference type="OrthoDB" id="306690at2759"/>
<feature type="region of interest" description="Disordered" evidence="1">
    <location>
        <begin position="320"/>
        <end position="507"/>
    </location>
</feature>
<reference evidence="3 4" key="1">
    <citation type="submission" date="2019-01" db="EMBL/GenBank/DDBJ databases">
        <title>Nuclear Genome Assembly of the Microalgal Biofuel strain Nannochloropsis salina CCMP1776.</title>
        <authorList>
            <person name="Hovde B."/>
        </authorList>
    </citation>
    <scope>NUCLEOTIDE SEQUENCE [LARGE SCALE GENOMIC DNA]</scope>
    <source>
        <strain evidence="3 4">CCMP1776</strain>
    </source>
</reference>
<dbReference type="Proteomes" id="UP000355283">
    <property type="component" value="Unassembled WGS sequence"/>
</dbReference>
<gene>
    <name evidence="3" type="ORF">NSK_005435</name>
</gene>
<feature type="compositionally biased region" description="Low complexity" evidence="1">
    <location>
        <begin position="371"/>
        <end position="380"/>
    </location>
</feature>
<organism evidence="3 4">
    <name type="scientific">Nannochloropsis salina CCMP1776</name>
    <dbReference type="NCBI Taxonomy" id="1027361"/>
    <lineage>
        <taxon>Eukaryota</taxon>
        <taxon>Sar</taxon>
        <taxon>Stramenopiles</taxon>
        <taxon>Ochrophyta</taxon>
        <taxon>Eustigmatophyceae</taxon>
        <taxon>Eustigmatales</taxon>
        <taxon>Monodopsidaceae</taxon>
        <taxon>Microchloropsis</taxon>
        <taxon>Microchloropsis salina</taxon>
    </lineage>
</organism>
<feature type="compositionally biased region" description="Low complexity" evidence="1">
    <location>
        <begin position="129"/>
        <end position="147"/>
    </location>
</feature>
<feature type="compositionally biased region" description="Polar residues" evidence="1">
    <location>
        <begin position="746"/>
        <end position="756"/>
    </location>
</feature>